<evidence type="ECO:0000256" key="6">
    <source>
        <dbReference type="RuleBase" id="RU367028"/>
    </source>
</evidence>
<dbReference type="OrthoDB" id="1928390at2759"/>
<dbReference type="Proteomes" id="UP000295252">
    <property type="component" value="Chromosome X"/>
</dbReference>
<evidence type="ECO:0000256" key="2">
    <source>
        <dbReference type="ARBA" id="ARBA00022491"/>
    </source>
</evidence>
<dbReference type="PANTHER" id="PTHR33057">
    <property type="entry name" value="TRANSCRIPTION REPRESSOR OFP7-RELATED"/>
    <property type="match status" value="1"/>
</dbReference>
<dbReference type="AlphaFoldDB" id="A0A068V5V9"/>
<feature type="region of interest" description="Disordered" evidence="7">
    <location>
        <begin position="76"/>
        <end position="170"/>
    </location>
</feature>
<dbReference type="InterPro" id="IPR038933">
    <property type="entry name" value="Ovate"/>
</dbReference>
<feature type="compositionally biased region" description="Polar residues" evidence="7">
    <location>
        <begin position="233"/>
        <end position="246"/>
    </location>
</feature>
<evidence type="ECO:0000313" key="9">
    <source>
        <dbReference type="EMBL" id="CDP16150.1"/>
    </source>
</evidence>
<feature type="compositionally biased region" description="Basic and acidic residues" evidence="7">
    <location>
        <begin position="252"/>
        <end position="261"/>
    </location>
</feature>
<evidence type="ECO:0000256" key="3">
    <source>
        <dbReference type="ARBA" id="ARBA00023015"/>
    </source>
</evidence>
<evidence type="ECO:0000256" key="4">
    <source>
        <dbReference type="ARBA" id="ARBA00023163"/>
    </source>
</evidence>
<feature type="region of interest" description="Disordered" evidence="7">
    <location>
        <begin position="294"/>
        <end position="324"/>
    </location>
</feature>
<keyword evidence="4 6" id="KW-0804">Transcription</keyword>
<evidence type="ECO:0000256" key="5">
    <source>
        <dbReference type="ARBA" id="ARBA00023242"/>
    </source>
</evidence>
<evidence type="ECO:0000259" key="8">
    <source>
        <dbReference type="PROSITE" id="PS51754"/>
    </source>
</evidence>
<feature type="domain" description="OVATE" evidence="8">
    <location>
        <begin position="345"/>
        <end position="404"/>
    </location>
</feature>
<reference evidence="10" key="1">
    <citation type="journal article" date="2014" name="Science">
        <title>The coffee genome provides insight into the convergent evolution of caffeine biosynthesis.</title>
        <authorList>
            <person name="Denoeud F."/>
            <person name="Carretero-Paulet L."/>
            <person name="Dereeper A."/>
            <person name="Droc G."/>
            <person name="Guyot R."/>
            <person name="Pietrella M."/>
            <person name="Zheng C."/>
            <person name="Alberti A."/>
            <person name="Anthony F."/>
            <person name="Aprea G."/>
            <person name="Aury J.M."/>
            <person name="Bento P."/>
            <person name="Bernard M."/>
            <person name="Bocs S."/>
            <person name="Campa C."/>
            <person name="Cenci A."/>
            <person name="Combes M.C."/>
            <person name="Crouzillat D."/>
            <person name="Da Silva C."/>
            <person name="Daddiego L."/>
            <person name="De Bellis F."/>
            <person name="Dussert S."/>
            <person name="Garsmeur O."/>
            <person name="Gayraud T."/>
            <person name="Guignon V."/>
            <person name="Jahn K."/>
            <person name="Jamilloux V."/>
            <person name="Joet T."/>
            <person name="Labadie K."/>
            <person name="Lan T."/>
            <person name="Leclercq J."/>
            <person name="Lepelley M."/>
            <person name="Leroy T."/>
            <person name="Li L.T."/>
            <person name="Librado P."/>
            <person name="Lopez L."/>
            <person name="Munoz A."/>
            <person name="Noel B."/>
            <person name="Pallavicini A."/>
            <person name="Perrotta G."/>
            <person name="Poncet V."/>
            <person name="Pot D."/>
            <person name="Priyono X."/>
            <person name="Rigoreau M."/>
            <person name="Rouard M."/>
            <person name="Rozas J."/>
            <person name="Tranchant-Dubreuil C."/>
            <person name="VanBuren R."/>
            <person name="Zhang Q."/>
            <person name="Andrade A.C."/>
            <person name="Argout X."/>
            <person name="Bertrand B."/>
            <person name="de Kochko A."/>
            <person name="Graziosi G."/>
            <person name="Henry R.J."/>
            <person name="Jayarama X."/>
            <person name="Ming R."/>
            <person name="Nagai C."/>
            <person name="Rounsley S."/>
            <person name="Sankoff D."/>
            <person name="Giuliano G."/>
            <person name="Albert V.A."/>
            <person name="Wincker P."/>
            <person name="Lashermes P."/>
        </authorList>
    </citation>
    <scope>NUCLEOTIDE SEQUENCE [LARGE SCALE GENOMIC DNA]</scope>
    <source>
        <strain evidence="10">cv. DH200-94</strain>
    </source>
</reference>
<dbReference type="Gramene" id="CDP16150">
    <property type="protein sequence ID" value="CDP16150"/>
    <property type="gene ID" value="GSCOC_T00017231001"/>
</dbReference>
<dbReference type="InParanoid" id="A0A068V5V9"/>
<gene>
    <name evidence="9" type="ORF">GSCOC_T00017231001</name>
</gene>
<dbReference type="InterPro" id="IPR006458">
    <property type="entry name" value="Ovate_C"/>
</dbReference>
<feature type="compositionally biased region" description="Polar residues" evidence="7">
    <location>
        <begin position="150"/>
        <end position="163"/>
    </location>
</feature>
<accession>A0A068V5V9</accession>
<dbReference type="NCBIfam" id="TIGR01568">
    <property type="entry name" value="A_thal_3678"/>
    <property type="match status" value="1"/>
</dbReference>
<keyword evidence="10" id="KW-1185">Reference proteome</keyword>
<dbReference type="PANTHER" id="PTHR33057:SF17">
    <property type="entry name" value="TRANSCRIPTION REPRESSOR OFP8"/>
    <property type="match status" value="1"/>
</dbReference>
<dbReference type="GO" id="GO:0005634">
    <property type="term" value="C:nucleus"/>
    <property type="evidence" value="ECO:0007669"/>
    <property type="project" value="UniProtKB-SubCell"/>
</dbReference>
<dbReference type="STRING" id="49390.A0A068V5V9"/>
<protein>
    <recommendedName>
        <fullName evidence="6">Transcription repressor</fullName>
    </recommendedName>
    <alternativeName>
        <fullName evidence="6">Ovate family protein</fullName>
    </alternativeName>
</protein>
<evidence type="ECO:0000256" key="7">
    <source>
        <dbReference type="SAM" id="MobiDB-lite"/>
    </source>
</evidence>
<keyword evidence="2 6" id="KW-0678">Repressor</keyword>
<dbReference type="Pfam" id="PF04844">
    <property type="entry name" value="Ovate"/>
    <property type="match status" value="1"/>
</dbReference>
<evidence type="ECO:0000256" key="1">
    <source>
        <dbReference type="ARBA" id="ARBA00004123"/>
    </source>
</evidence>
<feature type="compositionally biased region" description="Basic and acidic residues" evidence="7">
    <location>
        <begin position="138"/>
        <end position="149"/>
    </location>
</feature>
<dbReference type="GO" id="GO:0045892">
    <property type="term" value="P:negative regulation of DNA-templated transcription"/>
    <property type="evidence" value="ECO:0007669"/>
    <property type="project" value="UniProtKB-UniRule"/>
</dbReference>
<feature type="region of interest" description="Disordered" evidence="7">
    <location>
        <begin position="233"/>
        <end position="261"/>
    </location>
</feature>
<feature type="compositionally biased region" description="Basic residues" evidence="7">
    <location>
        <begin position="299"/>
        <end position="321"/>
    </location>
</feature>
<dbReference type="EMBL" id="HG739202">
    <property type="protein sequence ID" value="CDP16150.1"/>
    <property type="molecule type" value="Genomic_DNA"/>
</dbReference>
<name>A0A068V5V9_COFCA</name>
<keyword evidence="3 6" id="KW-0805">Transcription regulation</keyword>
<sequence length="408" mass="45841">MIHTLCDSYTFNILATSQKSIQTSCDQLKSVMDHHPVKRVSRFFPSSLTSCQFRSVPDVVQSSVPVKKGTKFLHHEIEPPIPSSDIHKRPSVIKSQEPKTTLKKGKEASKHYQKKPLLMGSDPEGRRRPAVKPVSVMDSKKKERAKETKMNYSISSSNSTGRWFSSDDEAADDQCDGKSDTFLSLSSCTSSESFRLKSAKIHSKRFDSKMSTELGRCSSALTAYSLNAALSPCSQKTTKSGSNTAQKHGKSTRRDSKTDKTWHRWETDDDDFVIDNEILKGCQVSEASAELYYDGSGSHHCRKSTKSRRKTSKKHRGKKGQIKSDKDGQLLNAVVEDGVEDAYAVEKSTSDPYNDFRTSMLEMIIEKQIFGVKDLETLLECFLSLNSPYYHMVILEAFTEICDTLFAY</sequence>
<dbReference type="PhylomeDB" id="A0A068V5V9"/>
<organism evidence="9 10">
    <name type="scientific">Coffea canephora</name>
    <name type="common">Robusta coffee</name>
    <dbReference type="NCBI Taxonomy" id="49390"/>
    <lineage>
        <taxon>Eukaryota</taxon>
        <taxon>Viridiplantae</taxon>
        <taxon>Streptophyta</taxon>
        <taxon>Embryophyta</taxon>
        <taxon>Tracheophyta</taxon>
        <taxon>Spermatophyta</taxon>
        <taxon>Magnoliopsida</taxon>
        <taxon>eudicotyledons</taxon>
        <taxon>Gunneridae</taxon>
        <taxon>Pentapetalae</taxon>
        <taxon>asterids</taxon>
        <taxon>lamiids</taxon>
        <taxon>Gentianales</taxon>
        <taxon>Rubiaceae</taxon>
        <taxon>Ixoroideae</taxon>
        <taxon>Gardenieae complex</taxon>
        <taxon>Bertiereae - Coffeeae clade</taxon>
        <taxon>Coffeeae</taxon>
        <taxon>Coffea</taxon>
    </lineage>
</organism>
<evidence type="ECO:0000313" key="10">
    <source>
        <dbReference type="Proteomes" id="UP000295252"/>
    </source>
</evidence>
<comment type="function">
    <text evidence="6">Transcriptional repressor that regulates multiple aspects of plant growth and development.</text>
</comment>
<dbReference type="PROSITE" id="PS51754">
    <property type="entry name" value="OVATE"/>
    <property type="match status" value="1"/>
</dbReference>
<dbReference type="OMA" id="HMVILEA"/>
<keyword evidence="5 6" id="KW-0539">Nucleus</keyword>
<proteinExistence type="predicted"/>
<comment type="subcellular location">
    <subcellularLocation>
        <location evidence="1 6">Nucleus</location>
    </subcellularLocation>
</comment>